<organism evidence="1 2">
    <name type="scientific">Caenorhabditis japonica</name>
    <dbReference type="NCBI Taxonomy" id="281687"/>
    <lineage>
        <taxon>Eukaryota</taxon>
        <taxon>Metazoa</taxon>
        <taxon>Ecdysozoa</taxon>
        <taxon>Nematoda</taxon>
        <taxon>Chromadorea</taxon>
        <taxon>Rhabditida</taxon>
        <taxon>Rhabditina</taxon>
        <taxon>Rhabditomorpha</taxon>
        <taxon>Rhabditoidea</taxon>
        <taxon>Rhabditidae</taxon>
        <taxon>Peloderinae</taxon>
        <taxon>Caenorhabditis</taxon>
    </lineage>
</organism>
<evidence type="ECO:0000313" key="2">
    <source>
        <dbReference type="Proteomes" id="UP000005237"/>
    </source>
</evidence>
<proteinExistence type="predicted"/>
<accession>A0A8R1EUC0</accession>
<dbReference type="EnsemblMetazoa" id="CJA42203a.1">
    <property type="protein sequence ID" value="CJA42203a.1"/>
    <property type="gene ID" value="WBGene00218051"/>
</dbReference>
<protein>
    <submittedName>
        <fullName evidence="1">Uncharacterized protein</fullName>
    </submittedName>
</protein>
<name>A0A8R1EUC0_CAEJA</name>
<keyword evidence="2" id="KW-1185">Reference proteome</keyword>
<reference evidence="2" key="1">
    <citation type="submission" date="2010-08" db="EMBL/GenBank/DDBJ databases">
        <authorList>
            <consortium name="Caenorhabditis japonica Sequencing Consortium"/>
            <person name="Wilson R.K."/>
        </authorList>
    </citation>
    <scope>NUCLEOTIDE SEQUENCE [LARGE SCALE GENOMIC DNA]</scope>
    <source>
        <strain evidence="2">DF5081</strain>
    </source>
</reference>
<dbReference type="Proteomes" id="UP000005237">
    <property type="component" value="Unassembled WGS sequence"/>
</dbReference>
<dbReference type="AlphaFoldDB" id="A0A8R1EUC0"/>
<sequence>MCFMTFTGEKSGDIFDGFGDGNEGNAGDGGVNDKENERINSRAITFGSVTIWPEMERVIGGGSGEILRFMNWKSSRQFLELIAFFSSFARRGLWASEKPTDEWSERINGGTCEQLVKELGRFVKTKSRKLFRPDAAVLVGKCTIWTKSCETIKSLRESGIPFGILKSEDQVAFGKLKSPNM</sequence>
<evidence type="ECO:0000313" key="1">
    <source>
        <dbReference type="EnsemblMetazoa" id="CJA42203a.1"/>
    </source>
</evidence>
<reference evidence="1" key="2">
    <citation type="submission" date="2022-06" db="UniProtKB">
        <authorList>
            <consortium name="EnsemblMetazoa"/>
        </authorList>
    </citation>
    <scope>IDENTIFICATION</scope>
    <source>
        <strain evidence="1">DF5081</strain>
    </source>
</reference>